<protein>
    <submittedName>
        <fullName evidence="2">GNAT family N-acetyltransferase</fullName>
    </submittedName>
</protein>
<dbReference type="Gene3D" id="3.40.630.30">
    <property type="match status" value="1"/>
</dbReference>
<organism evidence="2 3">
    <name type="scientific">Solimonas terrae</name>
    <dbReference type="NCBI Taxonomy" id="1396819"/>
    <lineage>
        <taxon>Bacteria</taxon>
        <taxon>Pseudomonadati</taxon>
        <taxon>Pseudomonadota</taxon>
        <taxon>Gammaproteobacteria</taxon>
        <taxon>Nevskiales</taxon>
        <taxon>Nevskiaceae</taxon>
        <taxon>Solimonas</taxon>
    </lineage>
</organism>
<proteinExistence type="predicted"/>
<evidence type="ECO:0000259" key="1">
    <source>
        <dbReference type="PROSITE" id="PS51186"/>
    </source>
</evidence>
<evidence type="ECO:0000313" key="3">
    <source>
        <dbReference type="Proteomes" id="UP000472676"/>
    </source>
</evidence>
<dbReference type="InterPro" id="IPR000182">
    <property type="entry name" value="GNAT_dom"/>
</dbReference>
<sequence>MTLRGLPIRADDLRLIAILEDGAPAFCPAELSPDAREVLDGTLQLYGAEGFAPPWIGYLAFAAGEVVGSCAFKAPPKDDKVEIACYTFEDYEGRGIATAMTQKLIELVQRSDASLIISAQTASKESAPTRILRRLGFRLRDSLHHPQDGIVWYWEREAVST</sequence>
<dbReference type="SUPFAM" id="SSF55729">
    <property type="entry name" value="Acyl-CoA N-acyltransferases (Nat)"/>
    <property type="match status" value="1"/>
</dbReference>
<comment type="caution">
    <text evidence="2">The sequence shown here is derived from an EMBL/GenBank/DDBJ whole genome shotgun (WGS) entry which is preliminary data.</text>
</comment>
<feature type="domain" description="N-acetyltransferase" evidence="1">
    <location>
        <begin position="1"/>
        <end position="157"/>
    </location>
</feature>
<gene>
    <name evidence="2" type="ORF">G7Y85_15475</name>
</gene>
<dbReference type="CDD" id="cd04301">
    <property type="entry name" value="NAT_SF"/>
    <property type="match status" value="1"/>
</dbReference>
<name>A0A6M2BVL3_9GAMM</name>
<dbReference type="InterPro" id="IPR016181">
    <property type="entry name" value="Acyl_CoA_acyltransferase"/>
</dbReference>
<dbReference type="RefSeq" id="WP_166259168.1">
    <property type="nucleotide sequence ID" value="NZ_JAAMOW010000008.1"/>
</dbReference>
<dbReference type="Pfam" id="PF13302">
    <property type="entry name" value="Acetyltransf_3"/>
    <property type="match status" value="1"/>
</dbReference>
<dbReference type="EMBL" id="JAAMOW010000008">
    <property type="protein sequence ID" value="NGY06173.1"/>
    <property type="molecule type" value="Genomic_DNA"/>
</dbReference>
<dbReference type="Proteomes" id="UP000472676">
    <property type="component" value="Unassembled WGS sequence"/>
</dbReference>
<keyword evidence="3" id="KW-1185">Reference proteome</keyword>
<dbReference type="AlphaFoldDB" id="A0A6M2BVL3"/>
<accession>A0A6M2BVL3</accession>
<reference evidence="2 3" key="1">
    <citation type="journal article" date="2014" name="Int. J. Syst. Evol. Microbiol.">
        <title>Solimonas terrae sp. nov., isolated from soil.</title>
        <authorList>
            <person name="Kim S.J."/>
            <person name="Moon J.Y."/>
            <person name="Weon H.Y."/>
            <person name="Ahn J.H."/>
            <person name="Chen W.M."/>
            <person name="Kwon S.W."/>
        </authorList>
    </citation>
    <scope>NUCLEOTIDE SEQUENCE [LARGE SCALE GENOMIC DNA]</scope>
    <source>
        <strain evidence="2 3">KIS83-12</strain>
    </source>
</reference>
<evidence type="ECO:0000313" key="2">
    <source>
        <dbReference type="EMBL" id="NGY06173.1"/>
    </source>
</evidence>
<keyword evidence="2" id="KW-0808">Transferase</keyword>
<dbReference type="GO" id="GO:0016747">
    <property type="term" value="F:acyltransferase activity, transferring groups other than amino-acyl groups"/>
    <property type="evidence" value="ECO:0007669"/>
    <property type="project" value="InterPro"/>
</dbReference>
<dbReference type="PROSITE" id="PS51186">
    <property type="entry name" value="GNAT"/>
    <property type="match status" value="1"/>
</dbReference>